<protein>
    <submittedName>
        <fullName evidence="1">Uncharacterized protein</fullName>
    </submittedName>
</protein>
<sequence length="54" mass="6064">MPAVMPGRLSLTFGDLVQVKKSNRIAKPTARAQTWPIKARQLADFARDVDGQRR</sequence>
<organism evidence="1 2">
    <name type="scientific">Catenulispora pinistramenti</name>
    <dbReference type="NCBI Taxonomy" id="2705254"/>
    <lineage>
        <taxon>Bacteria</taxon>
        <taxon>Bacillati</taxon>
        <taxon>Actinomycetota</taxon>
        <taxon>Actinomycetes</taxon>
        <taxon>Catenulisporales</taxon>
        <taxon>Catenulisporaceae</taxon>
        <taxon>Catenulispora</taxon>
    </lineage>
</organism>
<evidence type="ECO:0000313" key="2">
    <source>
        <dbReference type="Proteomes" id="UP000730482"/>
    </source>
</evidence>
<dbReference type="Proteomes" id="UP000730482">
    <property type="component" value="Unassembled WGS sequence"/>
</dbReference>
<dbReference type="EMBL" id="JAAFYZ010000053">
    <property type="protein sequence ID" value="MBS2548661.1"/>
    <property type="molecule type" value="Genomic_DNA"/>
</dbReference>
<comment type="caution">
    <text evidence="1">The sequence shown here is derived from an EMBL/GenBank/DDBJ whole genome shotgun (WGS) entry which is preliminary data.</text>
</comment>
<accession>A0ABS5KRJ8</accession>
<evidence type="ECO:0000313" key="1">
    <source>
        <dbReference type="EMBL" id="MBS2548661.1"/>
    </source>
</evidence>
<reference evidence="1 2" key="1">
    <citation type="submission" date="2020-02" db="EMBL/GenBank/DDBJ databases">
        <title>Acidophilic actinobacteria isolated from forest soil.</title>
        <authorList>
            <person name="Golinska P."/>
        </authorList>
    </citation>
    <scope>NUCLEOTIDE SEQUENCE [LARGE SCALE GENOMIC DNA]</scope>
    <source>
        <strain evidence="1 2">NL8</strain>
    </source>
</reference>
<keyword evidence="2" id="KW-1185">Reference proteome</keyword>
<proteinExistence type="predicted"/>
<gene>
    <name evidence="1" type="ORF">KGQ19_17470</name>
</gene>
<dbReference type="RefSeq" id="WP_212010242.1">
    <property type="nucleotide sequence ID" value="NZ_JAAFYZ010000053.1"/>
</dbReference>
<name>A0ABS5KRJ8_9ACTN</name>